<dbReference type="PRINTS" id="PR00412">
    <property type="entry name" value="EPOXHYDRLASE"/>
</dbReference>
<accession>A0A9W6LZX5</accession>
<reference evidence="2" key="2">
    <citation type="submission" date="2023-01" db="EMBL/GenBank/DDBJ databases">
        <authorList>
            <person name="Sun Q."/>
            <person name="Evtushenko L."/>
        </authorList>
    </citation>
    <scope>NUCLEOTIDE SEQUENCE</scope>
    <source>
        <strain evidence="2">VKM Ac-1401</strain>
    </source>
</reference>
<keyword evidence="3" id="KW-1185">Reference proteome</keyword>
<dbReference type="InterPro" id="IPR000073">
    <property type="entry name" value="AB_hydrolase_1"/>
</dbReference>
<evidence type="ECO:0000259" key="1">
    <source>
        <dbReference type="Pfam" id="PF00561"/>
    </source>
</evidence>
<proteinExistence type="predicted"/>
<keyword evidence="2" id="KW-0378">Hydrolase</keyword>
<dbReference type="InterPro" id="IPR029058">
    <property type="entry name" value="AB_hydrolase_fold"/>
</dbReference>
<dbReference type="SUPFAM" id="SSF53474">
    <property type="entry name" value="alpha/beta-Hydrolases"/>
    <property type="match status" value="1"/>
</dbReference>
<name>A0A9W6LZX5_9MICO</name>
<dbReference type="GO" id="GO:0016020">
    <property type="term" value="C:membrane"/>
    <property type="evidence" value="ECO:0007669"/>
    <property type="project" value="TreeGrafter"/>
</dbReference>
<comment type="caution">
    <text evidence="2">The sequence shown here is derived from an EMBL/GenBank/DDBJ whole genome shotgun (WGS) entry which is preliminary data.</text>
</comment>
<evidence type="ECO:0000313" key="3">
    <source>
        <dbReference type="Proteomes" id="UP001142372"/>
    </source>
</evidence>
<dbReference type="PANTHER" id="PTHR43798">
    <property type="entry name" value="MONOACYLGLYCEROL LIPASE"/>
    <property type="match status" value="1"/>
</dbReference>
<dbReference type="Gene3D" id="3.40.50.1820">
    <property type="entry name" value="alpha/beta hydrolase"/>
    <property type="match status" value="1"/>
</dbReference>
<dbReference type="EMBL" id="BSEN01000006">
    <property type="protein sequence ID" value="GLJ76157.1"/>
    <property type="molecule type" value="Genomic_DNA"/>
</dbReference>
<dbReference type="RefSeq" id="WP_271176819.1">
    <property type="nucleotide sequence ID" value="NZ_BAAAJO010000005.1"/>
</dbReference>
<sequence>MTLSPRFARTTDLEVAYLESGEAAGVPVVLLHGFPYDVSAYDEVARRLHGARVIVPWLRGFGPTRFRSDQLIRSGQQAALGTDLFELLDALQLERCVVAGYDWGGRAACILAALHPERVSGLVTVDGYNVQDLSGQPRPLPPEDERRRWYQYYLHSQWGAAAFAADPEEFARVLWETWSPTWTAGRGAFQRSRESLANPDFVEVVVHSYRHRFGLAEGDPRLQPVEDALAERPPITVPTIVLEAGADGVTGSPRGDIERAEFTGRYAYRLIEGVGHNVPQEAPVAFAAAVQELIDGS</sequence>
<feature type="domain" description="AB hydrolase-1" evidence="1">
    <location>
        <begin position="27"/>
        <end position="278"/>
    </location>
</feature>
<dbReference type="PANTHER" id="PTHR43798:SF33">
    <property type="entry name" value="HYDROLASE, PUTATIVE (AFU_ORTHOLOGUE AFUA_2G14860)-RELATED"/>
    <property type="match status" value="1"/>
</dbReference>
<dbReference type="GO" id="GO:0046464">
    <property type="term" value="P:acylglycerol catabolic process"/>
    <property type="evidence" value="ECO:0007669"/>
    <property type="project" value="TreeGrafter"/>
</dbReference>
<protein>
    <submittedName>
        <fullName evidence="2">Alpha/beta hydrolase</fullName>
    </submittedName>
</protein>
<dbReference type="GO" id="GO:0047372">
    <property type="term" value="F:monoacylglycerol lipase activity"/>
    <property type="evidence" value="ECO:0007669"/>
    <property type="project" value="TreeGrafter"/>
</dbReference>
<dbReference type="AlphaFoldDB" id="A0A9W6LZX5"/>
<dbReference type="InterPro" id="IPR050266">
    <property type="entry name" value="AB_hydrolase_sf"/>
</dbReference>
<evidence type="ECO:0000313" key="2">
    <source>
        <dbReference type="EMBL" id="GLJ76157.1"/>
    </source>
</evidence>
<dbReference type="Proteomes" id="UP001142372">
    <property type="component" value="Unassembled WGS sequence"/>
</dbReference>
<dbReference type="Pfam" id="PF00561">
    <property type="entry name" value="Abhydrolase_1"/>
    <property type="match status" value="1"/>
</dbReference>
<gene>
    <name evidence="2" type="ORF">GCM10017584_17310</name>
</gene>
<organism evidence="2 3">
    <name type="scientific">Leifsonia poae</name>
    <dbReference type="NCBI Taxonomy" id="110933"/>
    <lineage>
        <taxon>Bacteria</taxon>
        <taxon>Bacillati</taxon>
        <taxon>Actinomycetota</taxon>
        <taxon>Actinomycetes</taxon>
        <taxon>Micrococcales</taxon>
        <taxon>Microbacteriaceae</taxon>
        <taxon>Leifsonia</taxon>
    </lineage>
</organism>
<reference evidence="2" key="1">
    <citation type="journal article" date="2014" name="Int. J. Syst. Evol. Microbiol.">
        <title>Complete genome sequence of Corynebacterium casei LMG S-19264T (=DSM 44701T), isolated from a smear-ripened cheese.</title>
        <authorList>
            <consortium name="US DOE Joint Genome Institute (JGI-PGF)"/>
            <person name="Walter F."/>
            <person name="Albersmeier A."/>
            <person name="Kalinowski J."/>
            <person name="Ruckert C."/>
        </authorList>
    </citation>
    <scope>NUCLEOTIDE SEQUENCE</scope>
    <source>
        <strain evidence="2">VKM Ac-1401</strain>
    </source>
</reference>
<dbReference type="InterPro" id="IPR000639">
    <property type="entry name" value="Epox_hydrolase-like"/>
</dbReference>